<evidence type="ECO:0000256" key="1">
    <source>
        <dbReference type="SAM" id="SignalP"/>
    </source>
</evidence>
<dbReference type="InterPro" id="IPR007372">
    <property type="entry name" value="Lipid/polyisoprenoid-bd_YceI"/>
</dbReference>
<organism evidence="3 4">
    <name type="scientific">Marinomonas primoryensis</name>
    <dbReference type="NCBI Taxonomy" id="178399"/>
    <lineage>
        <taxon>Bacteria</taxon>
        <taxon>Pseudomonadati</taxon>
        <taxon>Pseudomonadota</taxon>
        <taxon>Gammaproteobacteria</taxon>
        <taxon>Oceanospirillales</taxon>
        <taxon>Oceanospirillaceae</taxon>
        <taxon>Marinomonas</taxon>
    </lineage>
</organism>
<dbReference type="SMART" id="SM00867">
    <property type="entry name" value="YceI"/>
    <property type="match status" value="1"/>
</dbReference>
<evidence type="ECO:0000259" key="2">
    <source>
        <dbReference type="SMART" id="SM00867"/>
    </source>
</evidence>
<evidence type="ECO:0000313" key="4">
    <source>
        <dbReference type="Proteomes" id="UP000249898"/>
    </source>
</evidence>
<accession>A0A2Z4PS21</accession>
<evidence type="ECO:0000313" key="3">
    <source>
        <dbReference type="EMBL" id="AWX99918.1"/>
    </source>
</evidence>
<feature type="chain" id="PRO_5016266007" description="Lipid/polyisoprenoid-binding YceI-like domain-containing protein" evidence="1">
    <location>
        <begin position="21"/>
        <end position="181"/>
    </location>
</feature>
<proteinExistence type="predicted"/>
<dbReference type="Pfam" id="PF04264">
    <property type="entry name" value="YceI"/>
    <property type="match status" value="1"/>
</dbReference>
<dbReference type="PANTHER" id="PTHR34406">
    <property type="entry name" value="PROTEIN YCEI"/>
    <property type="match status" value="1"/>
</dbReference>
<name>A0A2Z4PS21_9GAMM</name>
<dbReference type="Gene3D" id="2.40.128.110">
    <property type="entry name" value="Lipid/polyisoprenoid-binding, YceI-like"/>
    <property type="match status" value="1"/>
</dbReference>
<sequence length="181" mass="19681">MKMKIITISALALLSSITMAADYKIDPAQSSVVFKIGHLGVSTTVGQFSEFEGQFSYAENGKSGSASLNIKADSVSTNHEARDKHLRSPDFLDVKQFPSLTFKSTTFDGNTLTGDLTLHGVTKAVSLDVNKIGESKDPWGGYRSGFEAKTVILRSDFGVTYFIPGVTDKTEIEIYVEGIRQ</sequence>
<dbReference type="AlphaFoldDB" id="A0A2Z4PS21"/>
<feature type="signal peptide" evidence="1">
    <location>
        <begin position="1"/>
        <end position="20"/>
    </location>
</feature>
<dbReference type="PANTHER" id="PTHR34406:SF1">
    <property type="entry name" value="PROTEIN YCEI"/>
    <property type="match status" value="1"/>
</dbReference>
<dbReference type="EMBL" id="CP016181">
    <property type="protein sequence ID" value="AWX99918.1"/>
    <property type="molecule type" value="Genomic_DNA"/>
</dbReference>
<dbReference type="Proteomes" id="UP000249898">
    <property type="component" value="Chromosome"/>
</dbReference>
<reference evidence="3 4" key="1">
    <citation type="submission" date="2016-06" db="EMBL/GenBank/DDBJ databases">
        <title>The sequenced genome of the ice-adhering bacterium Marinomonas primoryensis, from Antarctica.</title>
        <authorList>
            <person name="Graham L."/>
            <person name="Vance T.D.R."/>
            <person name="Davies P.L."/>
        </authorList>
    </citation>
    <scope>NUCLEOTIDE SEQUENCE [LARGE SCALE GENOMIC DNA]</scope>
    <source>
        <strain evidence="3 4">AceL</strain>
    </source>
</reference>
<keyword evidence="1" id="KW-0732">Signal</keyword>
<dbReference type="InterPro" id="IPR036761">
    <property type="entry name" value="TTHA0802/YceI-like_sf"/>
</dbReference>
<protein>
    <recommendedName>
        <fullName evidence="2">Lipid/polyisoprenoid-binding YceI-like domain-containing protein</fullName>
    </recommendedName>
</protein>
<feature type="domain" description="Lipid/polyisoprenoid-binding YceI-like" evidence="2">
    <location>
        <begin position="22"/>
        <end position="179"/>
    </location>
</feature>
<gene>
    <name evidence="3" type="ORF">A8139_07830</name>
</gene>
<dbReference type="SUPFAM" id="SSF101874">
    <property type="entry name" value="YceI-like"/>
    <property type="match status" value="1"/>
</dbReference>